<organism evidence="1">
    <name type="scientific">marine sediment metagenome</name>
    <dbReference type="NCBI Taxonomy" id="412755"/>
    <lineage>
        <taxon>unclassified sequences</taxon>
        <taxon>metagenomes</taxon>
        <taxon>ecological metagenomes</taxon>
    </lineage>
</organism>
<dbReference type="AlphaFoldDB" id="X0Z6N5"/>
<gene>
    <name evidence="1" type="ORF">S01H4_11572</name>
</gene>
<comment type="caution">
    <text evidence="1">The sequence shown here is derived from an EMBL/GenBank/DDBJ whole genome shotgun (WGS) entry which is preliminary data.</text>
</comment>
<evidence type="ECO:0000313" key="1">
    <source>
        <dbReference type="EMBL" id="GAG56023.1"/>
    </source>
</evidence>
<sequence>MTSRNNICTQIVCQSDQPHVIIKSGFSLACQVPSFKDAWGFDNLIRKQGESLTVVKNKEIETFLHDMKQQGLVNFHEVETDRFKNSQKTTLDYKTNNIDFRVKKHEVLYKKLKKVIDLNDTCFIERFLHYLDFYLKKLNMWTSKFLNRVFNI</sequence>
<feature type="non-terminal residue" evidence="1">
    <location>
        <position position="152"/>
    </location>
</feature>
<accession>X0Z6N5</accession>
<dbReference type="EMBL" id="BART01004712">
    <property type="protein sequence ID" value="GAG56023.1"/>
    <property type="molecule type" value="Genomic_DNA"/>
</dbReference>
<protein>
    <submittedName>
        <fullName evidence="1">Uncharacterized protein</fullName>
    </submittedName>
</protein>
<proteinExistence type="predicted"/>
<name>X0Z6N5_9ZZZZ</name>
<reference evidence="1" key="1">
    <citation type="journal article" date="2014" name="Front. Microbiol.">
        <title>High frequency of phylogenetically diverse reductive dehalogenase-homologous genes in deep subseafloor sedimentary metagenomes.</title>
        <authorList>
            <person name="Kawai M."/>
            <person name="Futagami T."/>
            <person name="Toyoda A."/>
            <person name="Takaki Y."/>
            <person name="Nishi S."/>
            <person name="Hori S."/>
            <person name="Arai W."/>
            <person name="Tsubouchi T."/>
            <person name="Morono Y."/>
            <person name="Uchiyama I."/>
            <person name="Ito T."/>
            <person name="Fujiyama A."/>
            <person name="Inagaki F."/>
            <person name="Takami H."/>
        </authorList>
    </citation>
    <scope>NUCLEOTIDE SEQUENCE</scope>
    <source>
        <strain evidence="1">Expedition CK06-06</strain>
    </source>
</reference>